<organism evidence="3 4">
    <name type="scientific">Dibothriocephalus latus</name>
    <name type="common">Fish tapeworm</name>
    <name type="synonym">Diphyllobothrium latum</name>
    <dbReference type="NCBI Taxonomy" id="60516"/>
    <lineage>
        <taxon>Eukaryota</taxon>
        <taxon>Metazoa</taxon>
        <taxon>Spiralia</taxon>
        <taxon>Lophotrochozoa</taxon>
        <taxon>Platyhelminthes</taxon>
        <taxon>Cestoda</taxon>
        <taxon>Eucestoda</taxon>
        <taxon>Diphyllobothriidea</taxon>
        <taxon>Diphyllobothriidae</taxon>
        <taxon>Dibothriocephalus</taxon>
    </lineage>
</organism>
<feature type="compositionally biased region" description="Basic and acidic residues" evidence="2">
    <location>
        <begin position="240"/>
        <end position="278"/>
    </location>
</feature>
<feature type="compositionally biased region" description="Polar residues" evidence="2">
    <location>
        <begin position="225"/>
        <end position="239"/>
    </location>
</feature>
<feature type="compositionally biased region" description="Basic and acidic residues" evidence="2">
    <location>
        <begin position="60"/>
        <end position="72"/>
    </location>
</feature>
<gene>
    <name evidence="3" type="ORF">DILT_LOCUS5275</name>
</gene>
<proteinExistence type="predicted"/>
<sequence>MVPPARKFCLFDTTKTTFKKTRLYKDSSKPRKKLDNLSNINPRKNNGDGGKMQRPQSGTDVREKSNSRGKPEKLHALKSELHKTQDASKSLEAEYIRSLQQQIYLLELENEHIRQQVNEAKVLQQKLPTELAELRAQLEEEKTLSESLRQELTRREQNVATLMRQQLDLSERVRKTEEEKEALAAQLVQATAEKNALAGENVRQTAQIGDLRLELYKHQMALSTTENQVQSLRAQNPTTLREDATVYRETRGPPKESDSREKHLESQFHRQAEDDRQLNDVQEQFLEGSLFDSPLAHAKVASPKRFYKPK</sequence>
<keyword evidence="1" id="KW-0175">Coiled coil</keyword>
<reference evidence="3 4" key="1">
    <citation type="submission" date="2018-11" db="EMBL/GenBank/DDBJ databases">
        <authorList>
            <consortium name="Pathogen Informatics"/>
        </authorList>
    </citation>
    <scope>NUCLEOTIDE SEQUENCE [LARGE SCALE GENOMIC DNA]</scope>
</reference>
<dbReference type="AlphaFoldDB" id="A0A3P7KY06"/>
<feature type="compositionally biased region" description="Basic and acidic residues" evidence="2">
    <location>
        <begin position="24"/>
        <end position="35"/>
    </location>
</feature>
<evidence type="ECO:0000313" key="4">
    <source>
        <dbReference type="Proteomes" id="UP000281553"/>
    </source>
</evidence>
<evidence type="ECO:0000256" key="1">
    <source>
        <dbReference type="SAM" id="Coils"/>
    </source>
</evidence>
<feature type="coiled-coil region" evidence="1">
    <location>
        <begin position="74"/>
        <end position="200"/>
    </location>
</feature>
<evidence type="ECO:0000313" key="3">
    <source>
        <dbReference type="EMBL" id="VDN09444.1"/>
    </source>
</evidence>
<name>A0A3P7KY06_DIBLA</name>
<dbReference type="EMBL" id="UYRU01047065">
    <property type="protein sequence ID" value="VDN09444.1"/>
    <property type="molecule type" value="Genomic_DNA"/>
</dbReference>
<keyword evidence="4" id="KW-1185">Reference proteome</keyword>
<evidence type="ECO:0000256" key="2">
    <source>
        <dbReference type="SAM" id="MobiDB-lite"/>
    </source>
</evidence>
<feature type="region of interest" description="Disordered" evidence="2">
    <location>
        <begin position="24"/>
        <end position="72"/>
    </location>
</feature>
<dbReference type="Proteomes" id="UP000281553">
    <property type="component" value="Unassembled WGS sequence"/>
</dbReference>
<dbReference type="OrthoDB" id="6267980at2759"/>
<accession>A0A3P7KY06</accession>
<protein>
    <submittedName>
        <fullName evidence="3">Uncharacterized protein</fullName>
    </submittedName>
</protein>
<feature type="region of interest" description="Disordered" evidence="2">
    <location>
        <begin position="225"/>
        <end position="280"/>
    </location>
</feature>